<evidence type="ECO:0000313" key="2">
    <source>
        <dbReference type="Proteomes" id="UP000305238"/>
    </source>
</evidence>
<reference evidence="1 2" key="1">
    <citation type="submission" date="2019-05" db="EMBL/GenBank/DDBJ databases">
        <title>Draft genome sequence of Actinomadura geliboluensis A8036.</title>
        <authorList>
            <person name="Saricaoglu S."/>
            <person name="Isik K."/>
        </authorList>
    </citation>
    <scope>NUCLEOTIDE SEQUENCE [LARGE SCALE GENOMIC DNA]</scope>
    <source>
        <strain evidence="1 2">A8036</strain>
    </source>
</reference>
<gene>
    <name evidence="1" type="ORF">ETD96_11710</name>
</gene>
<dbReference type="Proteomes" id="UP000305238">
    <property type="component" value="Unassembled WGS sequence"/>
</dbReference>
<proteinExistence type="predicted"/>
<accession>A0A5S4H696</accession>
<dbReference type="OrthoDB" id="514320at2"/>
<keyword evidence="2" id="KW-1185">Reference proteome</keyword>
<dbReference type="EMBL" id="VCKZ01000063">
    <property type="protein sequence ID" value="TMR40241.1"/>
    <property type="molecule type" value="Genomic_DNA"/>
</dbReference>
<dbReference type="RefSeq" id="WP_138636341.1">
    <property type="nucleotide sequence ID" value="NZ_VCKZ01000063.1"/>
</dbReference>
<protein>
    <submittedName>
        <fullName evidence="1">Uncharacterized protein</fullName>
    </submittedName>
</protein>
<sequence>MLAVGHGAAAGAIDGTLNVARSGRTFRATLHADKYPPREFLRIPHYTTNAMNSILLFGGRRQKTIEYLRTRCHGQSTVTSQQ</sequence>
<comment type="caution">
    <text evidence="1">The sequence shown here is derived from an EMBL/GenBank/DDBJ whole genome shotgun (WGS) entry which is preliminary data.</text>
</comment>
<name>A0A5S4H696_9ACTN</name>
<organism evidence="1 2">
    <name type="scientific">Actinomadura geliboluensis</name>
    <dbReference type="NCBI Taxonomy" id="882440"/>
    <lineage>
        <taxon>Bacteria</taxon>
        <taxon>Bacillati</taxon>
        <taxon>Actinomycetota</taxon>
        <taxon>Actinomycetes</taxon>
        <taxon>Streptosporangiales</taxon>
        <taxon>Thermomonosporaceae</taxon>
        <taxon>Actinomadura</taxon>
    </lineage>
</organism>
<evidence type="ECO:0000313" key="1">
    <source>
        <dbReference type="EMBL" id="TMR40241.1"/>
    </source>
</evidence>
<dbReference type="AlphaFoldDB" id="A0A5S4H696"/>